<dbReference type="CDD" id="cd00067">
    <property type="entry name" value="GAL4"/>
    <property type="match status" value="1"/>
</dbReference>
<dbReference type="InterPro" id="IPR001138">
    <property type="entry name" value="Zn2Cys6_DnaBD"/>
</dbReference>
<evidence type="ECO:0000256" key="3">
    <source>
        <dbReference type="SAM" id="MobiDB-lite"/>
    </source>
</evidence>
<feature type="compositionally biased region" description="Basic residues" evidence="3">
    <location>
        <begin position="9"/>
        <end position="24"/>
    </location>
</feature>
<dbReference type="SMART" id="SM00066">
    <property type="entry name" value="GAL4"/>
    <property type="match status" value="1"/>
</dbReference>
<dbReference type="InterPro" id="IPR050987">
    <property type="entry name" value="AtrR-like"/>
</dbReference>
<organism evidence="5 6">
    <name type="scientific">Apiospora kogelbergensis</name>
    <dbReference type="NCBI Taxonomy" id="1337665"/>
    <lineage>
        <taxon>Eukaryota</taxon>
        <taxon>Fungi</taxon>
        <taxon>Dikarya</taxon>
        <taxon>Ascomycota</taxon>
        <taxon>Pezizomycotina</taxon>
        <taxon>Sordariomycetes</taxon>
        <taxon>Xylariomycetidae</taxon>
        <taxon>Amphisphaeriales</taxon>
        <taxon>Apiosporaceae</taxon>
        <taxon>Apiospora</taxon>
    </lineage>
</organism>
<protein>
    <recommendedName>
        <fullName evidence="4">Zn(2)-C6 fungal-type domain-containing protein</fullName>
    </recommendedName>
</protein>
<feature type="region of interest" description="Disordered" evidence="3">
    <location>
        <begin position="108"/>
        <end position="149"/>
    </location>
</feature>
<feature type="domain" description="Zn(2)-C6 fungal-type" evidence="4">
    <location>
        <begin position="36"/>
        <end position="65"/>
    </location>
</feature>
<dbReference type="CDD" id="cd12148">
    <property type="entry name" value="fungal_TF_MHR"/>
    <property type="match status" value="1"/>
</dbReference>
<keyword evidence="2" id="KW-0539">Nucleus</keyword>
<dbReference type="GO" id="GO:0006351">
    <property type="term" value="P:DNA-templated transcription"/>
    <property type="evidence" value="ECO:0007669"/>
    <property type="project" value="InterPro"/>
</dbReference>
<evidence type="ECO:0000259" key="4">
    <source>
        <dbReference type="PROSITE" id="PS50048"/>
    </source>
</evidence>
<accession>A0AAW0R2L3</accession>
<dbReference type="PROSITE" id="PS50048">
    <property type="entry name" value="ZN2_CY6_FUNGAL_2"/>
    <property type="match status" value="1"/>
</dbReference>
<dbReference type="PANTHER" id="PTHR46910">
    <property type="entry name" value="TRANSCRIPTION FACTOR PDR1"/>
    <property type="match status" value="1"/>
</dbReference>
<dbReference type="PANTHER" id="PTHR46910:SF39">
    <property type="entry name" value="ZN(II)2CYS6 TRANSCRIPTION FACTOR (EUROFUNG)"/>
    <property type="match status" value="1"/>
</dbReference>
<keyword evidence="6" id="KW-1185">Reference proteome</keyword>
<dbReference type="AlphaFoldDB" id="A0AAW0R2L3"/>
<sequence>MGRDAPTKASRRPHRLPVNQRRHKVAPENRKRVSTACNSCNIRRIKCTGEHPCQPCHSSARDCEYPETVDKIYVPRADWDELVARCARLETCLEHAVPDATRRRDLMGRVSAGSSSSSPRDLEVSQDHALEDSSFPREEGSIPSGEKEPACYLGPTSGAAFLAQVKDFMADAFTSGLTGDCPTDTITLLDSLGRYQAHDMPPHRSLQPAGGPQSNELKALLAELKHFMQDGHDDSSFGGIFYWGNINPSLLDFGPLDTQPDSLRNRREIAFIHAALAAACVLDTPLGTKTNAYRAEAFFERAKALMGNLLDTARSSSLDLPLLVLLAVYLIEANRADAAYMYVSSGLHIAIAHGAHQGFVDDEYEKRAFWALYALDRWLSGFLGRPPTLADEAIHLPLPVDAHGLPKPTGLVAHVKLAKIAGHIVRHACQTSSRDGSTPNDASYVETTLRMLQKWSATLPAELRLANFHLGSSRAACELRMEHNQLVILTTRPSFLEVMKKAVAARIDRRTLHRPTLAQSTTHVWPCLDAARENLKLAKWICNSKSSSRKLLAPILHHIFDAAIIVLLNGLLTEPANGEDTSDISFAIGCLDTETDSSSNYPRDCARVLRDMEKLIRRMVDGGLGGVLDISATASRTDLGMPKRNTSTAQAPTTAIYDVGFILNPEIPLETPAPAPAHAAATAASHALFTEISSWMSSEEHHVYDGYPRF</sequence>
<keyword evidence="1" id="KW-0479">Metal-binding</keyword>
<dbReference type="InterPro" id="IPR036864">
    <property type="entry name" value="Zn2-C6_fun-type_DNA-bd_sf"/>
</dbReference>
<feature type="compositionally biased region" description="Basic and acidic residues" evidence="3">
    <location>
        <begin position="120"/>
        <end position="149"/>
    </location>
</feature>
<dbReference type="EMBL" id="JAQQWP010000004">
    <property type="protein sequence ID" value="KAK8121418.1"/>
    <property type="molecule type" value="Genomic_DNA"/>
</dbReference>
<dbReference type="Pfam" id="PF00172">
    <property type="entry name" value="Zn_clus"/>
    <property type="match status" value="1"/>
</dbReference>
<dbReference type="SUPFAM" id="SSF57701">
    <property type="entry name" value="Zn2/Cys6 DNA-binding domain"/>
    <property type="match status" value="1"/>
</dbReference>
<dbReference type="Pfam" id="PF04082">
    <property type="entry name" value="Fungal_trans"/>
    <property type="match status" value="1"/>
</dbReference>
<dbReference type="GO" id="GO:0000981">
    <property type="term" value="F:DNA-binding transcription factor activity, RNA polymerase II-specific"/>
    <property type="evidence" value="ECO:0007669"/>
    <property type="project" value="InterPro"/>
</dbReference>
<proteinExistence type="predicted"/>
<evidence type="ECO:0000313" key="6">
    <source>
        <dbReference type="Proteomes" id="UP001392437"/>
    </source>
</evidence>
<evidence type="ECO:0000256" key="1">
    <source>
        <dbReference type="ARBA" id="ARBA00022723"/>
    </source>
</evidence>
<comment type="caution">
    <text evidence="5">The sequence shown here is derived from an EMBL/GenBank/DDBJ whole genome shotgun (WGS) entry which is preliminary data.</text>
</comment>
<dbReference type="SMART" id="SM00906">
    <property type="entry name" value="Fungal_trans"/>
    <property type="match status" value="1"/>
</dbReference>
<dbReference type="InterPro" id="IPR007219">
    <property type="entry name" value="XnlR_reg_dom"/>
</dbReference>
<evidence type="ECO:0000313" key="5">
    <source>
        <dbReference type="EMBL" id="KAK8121418.1"/>
    </source>
</evidence>
<dbReference type="GO" id="GO:0008270">
    <property type="term" value="F:zinc ion binding"/>
    <property type="evidence" value="ECO:0007669"/>
    <property type="project" value="InterPro"/>
</dbReference>
<name>A0AAW0R2L3_9PEZI</name>
<dbReference type="Gene3D" id="4.10.240.10">
    <property type="entry name" value="Zn(2)-C6 fungal-type DNA-binding domain"/>
    <property type="match status" value="1"/>
</dbReference>
<feature type="region of interest" description="Disordered" evidence="3">
    <location>
        <begin position="1"/>
        <end position="30"/>
    </location>
</feature>
<dbReference type="Proteomes" id="UP001392437">
    <property type="component" value="Unassembled WGS sequence"/>
</dbReference>
<gene>
    <name evidence="5" type="ORF">PG999_005538</name>
</gene>
<reference evidence="5 6" key="1">
    <citation type="submission" date="2023-01" db="EMBL/GenBank/DDBJ databases">
        <title>Analysis of 21 Apiospora genomes using comparative genomics revels a genus with tremendous synthesis potential of carbohydrate active enzymes and secondary metabolites.</title>
        <authorList>
            <person name="Sorensen T."/>
        </authorList>
    </citation>
    <scope>NUCLEOTIDE SEQUENCE [LARGE SCALE GENOMIC DNA]</scope>
    <source>
        <strain evidence="5 6">CBS 117206</strain>
    </source>
</reference>
<dbReference type="GO" id="GO:0003677">
    <property type="term" value="F:DNA binding"/>
    <property type="evidence" value="ECO:0007669"/>
    <property type="project" value="InterPro"/>
</dbReference>
<evidence type="ECO:0000256" key="2">
    <source>
        <dbReference type="ARBA" id="ARBA00023242"/>
    </source>
</evidence>